<sequence>MASEQVLKITGALSDPTRYNIYRYVLANKEGVTVTQVAEHFGIHPNVARLHLTKLEEANLVTSRAEKSGKGGRPGKVYTPTLKRETVSFPPRDYAFVSEVAMRTLDRLGEEAKKVFVEEGYRLGVEVGHRYLQDEHFRAEDQPFPRLVEAAIRIAEQQDLYPELLEVQDPMFRFRVRNCPFMEQIHDYPVICEMHQAYLRGILETIGGRVDLIEEKCMVHGDLDCEYIAVKLP</sequence>
<dbReference type="CDD" id="cd00090">
    <property type="entry name" value="HTH_ARSR"/>
    <property type="match status" value="1"/>
</dbReference>
<gene>
    <name evidence="3" type="ORF">C7438_0103</name>
</gene>
<protein>
    <submittedName>
        <fullName evidence="3">Putative ArsR family transcriptional regulator</fullName>
    </submittedName>
</protein>
<feature type="domain" description="4-vinyl reductase 4VR" evidence="2">
    <location>
        <begin position="171"/>
        <end position="231"/>
    </location>
</feature>
<dbReference type="InterPro" id="IPR036390">
    <property type="entry name" value="WH_DNA-bd_sf"/>
</dbReference>
<keyword evidence="4" id="KW-1185">Reference proteome</keyword>
<dbReference type="SUPFAM" id="SSF46785">
    <property type="entry name" value="Winged helix' DNA-binding domain"/>
    <property type="match status" value="1"/>
</dbReference>
<name>A0A660LA77_9BACL</name>
<dbReference type="Gene3D" id="1.10.10.10">
    <property type="entry name" value="Winged helix-like DNA-binding domain superfamily/Winged helix DNA-binding domain"/>
    <property type="match status" value="1"/>
</dbReference>
<dbReference type="InterPro" id="IPR036388">
    <property type="entry name" value="WH-like_DNA-bd_sf"/>
</dbReference>
<proteinExistence type="predicted"/>
<dbReference type="PANTHER" id="PTHR38600">
    <property type="entry name" value="TRANSCRIPTIONAL REGULATORY PROTEIN"/>
    <property type="match status" value="1"/>
</dbReference>
<dbReference type="EMBL" id="RBIJ01000001">
    <property type="protein sequence ID" value="RKQ88470.1"/>
    <property type="molecule type" value="Genomic_DNA"/>
</dbReference>
<evidence type="ECO:0000313" key="4">
    <source>
        <dbReference type="Proteomes" id="UP000267019"/>
    </source>
</evidence>
<dbReference type="GO" id="GO:0003677">
    <property type="term" value="F:DNA binding"/>
    <property type="evidence" value="ECO:0007669"/>
    <property type="project" value="UniProtKB-KW"/>
</dbReference>
<dbReference type="PANTHER" id="PTHR38600:SF2">
    <property type="entry name" value="SLL0088 PROTEIN"/>
    <property type="match status" value="1"/>
</dbReference>
<dbReference type="AlphaFoldDB" id="A0A660LA77"/>
<dbReference type="SMART" id="SM00989">
    <property type="entry name" value="V4R"/>
    <property type="match status" value="1"/>
</dbReference>
<dbReference type="InterPro" id="IPR004096">
    <property type="entry name" value="V4R"/>
</dbReference>
<reference evidence="3 4" key="1">
    <citation type="submission" date="2018-10" db="EMBL/GenBank/DDBJ databases">
        <title>Genomic Encyclopedia of Type Strains, Phase IV (KMG-IV): sequencing the most valuable type-strain genomes for metagenomic binning, comparative biology and taxonomic classification.</title>
        <authorList>
            <person name="Goeker M."/>
        </authorList>
    </citation>
    <scope>NUCLEOTIDE SEQUENCE [LARGE SCALE GENOMIC DNA]</scope>
    <source>
        <strain evidence="3 4">DSM 22653</strain>
    </source>
</reference>
<evidence type="ECO:0000259" key="2">
    <source>
        <dbReference type="SMART" id="SM00989"/>
    </source>
</evidence>
<dbReference type="RefSeq" id="WP_170143449.1">
    <property type="nucleotide sequence ID" value="NZ_RBIJ01000001.1"/>
</dbReference>
<accession>A0A660LA77</accession>
<dbReference type="InterPro" id="IPR011991">
    <property type="entry name" value="ArsR-like_HTH"/>
</dbReference>
<dbReference type="Proteomes" id="UP000267019">
    <property type="component" value="Unassembled WGS sequence"/>
</dbReference>
<keyword evidence="1" id="KW-0238">DNA-binding</keyword>
<dbReference type="InterPro" id="IPR041359">
    <property type="entry name" value="MetOD1"/>
</dbReference>
<dbReference type="Pfam" id="PF18546">
    <property type="entry name" value="MetOD1"/>
    <property type="match status" value="1"/>
</dbReference>
<dbReference type="Gene3D" id="3.30.1380.20">
    <property type="entry name" value="Trafficking protein particle complex subunit 3"/>
    <property type="match status" value="1"/>
</dbReference>
<organism evidence="3 4">
    <name type="scientific">Brockia lithotrophica</name>
    <dbReference type="NCBI Taxonomy" id="933949"/>
    <lineage>
        <taxon>Bacteria</taxon>
        <taxon>Bacillati</taxon>
        <taxon>Bacillota</taxon>
        <taxon>Bacilli</taxon>
        <taxon>Bacillales</taxon>
        <taxon>Bacillales Family X. Incertae Sedis</taxon>
        <taxon>Brockia</taxon>
    </lineage>
</organism>
<dbReference type="Pfam" id="PF12840">
    <property type="entry name" value="HTH_20"/>
    <property type="match status" value="1"/>
</dbReference>
<comment type="caution">
    <text evidence="3">The sequence shown here is derived from an EMBL/GenBank/DDBJ whole genome shotgun (WGS) entry which is preliminary data.</text>
</comment>
<evidence type="ECO:0000256" key="1">
    <source>
        <dbReference type="ARBA" id="ARBA00023125"/>
    </source>
</evidence>
<evidence type="ECO:0000313" key="3">
    <source>
        <dbReference type="EMBL" id="RKQ88470.1"/>
    </source>
</evidence>